<dbReference type="RefSeq" id="WP_013433279.1">
    <property type="nucleotide sequence ID" value="NC_014721.1"/>
</dbReference>
<dbReference type="EMBL" id="CP002326">
    <property type="protein sequence ID" value="ADQ41558.1"/>
    <property type="molecule type" value="Genomic_DNA"/>
</dbReference>
<evidence type="ECO:0000313" key="2">
    <source>
        <dbReference type="EMBL" id="ADQ41558.1"/>
    </source>
</evidence>
<proteinExistence type="predicted"/>
<dbReference type="PANTHER" id="PTHR33516">
    <property type="entry name" value="LEXA REPRESSOR"/>
    <property type="match status" value="1"/>
</dbReference>
<protein>
    <submittedName>
        <fullName evidence="2">Transcriptional repressor, LexA family</fullName>
    </submittedName>
</protein>
<dbReference type="OrthoDB" id="1956263at2"/>
<dbReference type="CDD" id="cd00090">
    <property type="entry name" value="HTH_ARSR"/>
    <property type="match status" value="1"/>
</dbReference>
<dbReference type="KEGG" id="cki:Calkr_2090"/>
<name>E4S5C4_CALA7</name>
<dbReference type="SUPFAM" id="SSF46785">
    <property type="entry name" value="Winged helix' DNA-binding domain"/>
    <property type="match status" value="1"/>
</dbReference>
<dbReference type="Pfam" id="PF01726">
    <property type="entry name" value="LexA_DNA_bind"/>
    <property type="match status" value="1"/>
</dbReference>
<reference key="1">
    <citation type="submission" date="2010-11" db="EMBL/GenBank/DDBJ databases">
        <title>Complete sequence of chromosome of Caldicellulosiruptor kristjanssonii 177R1B.</title>
        <authorList>
            <consortium name="US DOE Joint Genome Institute"/>
            <person name="Lucas S."/>
            <person name="Copeland A."/>
            <person name="Lapidus A."/>
            <person name="Cheng J.-F."/>
            <person name="Bruce D."/>
            <person name="Goodwin L."/>
            <person name="Pitluck S."/>
            <person name="Davenport K."/>
            <person name="Detter J.C."/>
            <person name="Han C."/>
            <person name="Tapia R."/>
            <person name="Land M."/>
            <person name="Hauser L."/>
            <person name="Jeffries C."/>
            <person name="Kyrpides N."/>
            <person name="Ivanova N."/>
            <person name="Mikhailova N."/>
            <person name="Blumer-Schuette S.E."/>
            <person name="Kelly R.M."/>
            <person name="Woyke T."/>
        </authorList>
    </citation>
    <scope>NUCLEOTIDE SEQUENCE</scope>
    <source>
        <strain>177R1B</strain>
    </source>
</reference>
<dbReference type="HOGENOM" id="CLU_066192_57_1_9"/>
<reference evidence="2 3" key="2">
    <citation type="journal article" date="2011" name="J. Bacteriol.">
        <title>Complete genome sequences for the anaerobic, extremely thermophilic plant biomass-degrading bacteria Caldicellulosiruptor hydrothermalis, Caldicellulosiruptor kristjanssonii, Caldicellulosiruptor kronotskyensis, Caldicellulosiruptor owensenis, and Caldicellulosiruptor lactoaceticus.</title>
        <authorList>
            <person name="Blumer-Schuette S.E."/>
            <person name="Ozdemir I."/>
            <person name="Mistry D."/>
            <person name="Lucas S."/>
            <person name="Lapidus A."/>
            <person name="Cheng J.F."/>
            <person name="Goodwin L.A."/>
            <person name="Pitluck S."/>
            <person name="Land M.L."/>
            <person name="Hauser L.J."/>
            <person name="Woyke T."/>
            <person name="Mikhailova N."/>
            <person name="Pati A."/>
            <person name="Kyrpides N.C."/>
            <person name="Ivanova N."/>
            <person name="Detter J.C."/>
            <person name="Walston-Davenport K."/>
            <person name="Han S."/>
            <person name="Adams M.W."/>
            <person name="Kelly R.M."/>
        </authorList>
    </citation>
    <scope>NUCLEOTIDE SEQUENCE [LARGE SCALE GENOMIC DNA]</scope>
    <source>
        <strain evidence="3">ATCC 700853 / DSM 12137 / I77R1B</strain>
    </source>
</reference>
<dbReference type="PANTHER" id="PTHR33516:SF2">
    <property type="entry name" value="LEXA REPRESSOR-RELATED"/>
    <property type="match status" value="1"/>
</dbReference>
<dbReference type="InterPro" id="IPR036388">
    <property type="entry name" value="WH-like_DNA-bd_sf"/>
</dbReference>
<dbReference type="AlphaFoldDB" id="E4S5C4"/>
<dbReference type="eggNOG" id="COG1974">
    <property type="taxonomic scope" value="Bacteria"/>
</dbReference>
<accession>E4S5C4</accession>
<dbReference type="Proteomes" id="UP000009256">
    <property type="component" value="Chromosome"/>
</dbReference>
<keyword evidence="3" id="KW-1185">Reference proteome</keyword>
<organism evidence="2 3">
    <name type="scientific">Caldicellulosiruptor acetigenus (strain ATCC 700853 / DSM 12137 / I77R1B)</name>
    <name type="common">Caldicellulosiruptor kristjanssonii</name>
    <dbReference type="NCBI Taxonomy" id="632335"/>
    <lineage>
        <taxon>Bacteria</taxon>
        <taxon>Bacillati</taxon>
        <taxon>Bacillota</taxon>
        <taxon>Bacillota incertae sedis</taxon>
        <taxon>Caldicellulosiruptorales</taxon>
        <taxon>Caldicellulosiruptoraceae</taxon>
        <taxon>Caldicellulosiruptor</taxon>
    </lineage>
</organism>
<evidence type="ECO:0000313" key="3">
    <source>
        <dbReference type="Proteomes" id="UP000009256"/>
    </source>
</evidence>
<feature type="domain" description="LexA repressor DNA-binding" evidence="1">
    <location>
        <begin position="1"/>
        <end position="65"/>
    </location>
</feature>
<sequence>MQGLTERQQQILNAVIGYINEKGYPPTIRELADIVGVKSSSTLHGHLQRLEKKGYITKEKRKPRTIVPTVM</sequence>
<dbReference type="GO" id="GO:0004252">
    <property type="term" value="F:serine-type endopeptidase activity"/>
    <property type="evidence" value="ECO:0007669"/>
    <property type="project" value="InterPro"/>
</dbReference>
<dbReference type="Gene3D" id="1.10.10.10">
    <property type="entry name" value="Winged helix-like DNA-binding domain superfamily/Winged helix DNA-binding domain"/>
    <property type="match status" value="1"/>
</dbReference>
<dbReference type="InterPro" id="IPR036390">
    <property type="entry name" value="WH_DNA-bd_sf"/>
</dbReference>
<dbReference type="InterPro" id="IPR006199">
    <property type="entry name" value="LexA_DNA-bd_dom"/>
</dbReference>
<gene>
    <name evidence="2" type="ordered locus">Calkr_2090</name>
</gene>
<dbReference type="STRING" id="632335.Calkr_2090"/>
<evidence type="ECO:0000259" key="1">
    <source>
        <dbReference type="Pfam" id="PF01726"/>
    </source>
</evidence>
<dbReference type="GO" id="GO:0006508">
    <property type="term" value="P:proteolysis"/>
    <property type="evidence" value="ECO:0007669"/>
    <property type="project" value="InterPro"/>
</dbReference>
<dbReference type="InterPro" id="IPR050077">
    <property type="entry name" value="LexA_repressor"/>
</dbReference>
<dbReference type="InterPro" id="IPR011991">
    <property type="entry name" value="ArsR-like_HTH"/>
</dbReference>